<organism evidence="6 7">
    <name type="scientific">Helobdella robusta</name>
    <name type="common">Californian leech</name>
    <dbReference type="NCBI Taxonomy" id="6412"/>
    <lineage>
        <taxon>Eukaryota</taxon>
        <taxon>Metazoa</taxon>
        <taxon>Spiralia</taxon>
        <taxon>Lophotrochozoa</taxon>
        <taxon>Annelida</taxon>
        <taxon>Clitellata</taxon>
        <taxon>Hirudinea</taxon>
        <taxon>Rhynchobdellida</taxon>
        <taxon>Glossiphoniidae</taxon>
        <taxon>Helobdella</taxon>
    </lineage>
</organism>
<dbReference type="GO" id="GO:0005634">
    <property type="term" value="C:nucleus"/>
    <property type="evidence" value="ECO:0007669"/>
    <property type="project" value="UniProtKB-SubCell"/>
</dbReference>
<keyword evidence="1" id="KW-0175">Coiled coil</keyword>
<sequence>TDSQQKKTRIFFSEEQKHSLRQAYAADPYPSQATLDELAAGLGVATKTVVNWFHNYRMRAKQQMKTTIIASANGTPQENFERKLS</sequence>
<feature type="domain" description="Homeobox" evidence="4">
    <location>
        <begin position="3"/>
        <end position="63"/>
    </location>
</feature>
<keyword evidence="2 3" id="KW-0371">Homeobox</keyword>
<evidence type="ECO:0000313" key="6">
    <source>
        <dbReference type="EnsemblMetazoa" id="HelroP127971"/>
    </source>
</evidence>
<dbReference type="OrthoDB" id="10257567at2759"/>
<dbReference type="CTD" id="20196051"/>
<dbReference type="RefSeq" id="XP_009009409.1">
    <property type="nucleotide sequence ID" value="XM_009011161.1"/>
</dbReference>
<dbReference type="Gene3D" id="1.10.10.60">
    <property type="entry name" value="Homeodomain-like"/>
    <property type="match status" value="1"/>
</dbReference>
<keyword evidence="2 3" id="KW-0238">DNA-binding</keyword>
<evidence type="ECO:0000259" key="4">
    <source>
        <dbReference type="PROSITE" id="PS50071"/>
    </source>
</evidence>
<evidence type="ECO:0000256" key="3">
    <source>
        <dbReference type="RuleBase" id="RU000682"/>
    </source>
</evidence>
<dbReference type="EMBL" id="KB095811">
    <property type="protein sequence ID" value="ESO12689.1"/>
    <property type="molecule type" value="Genomic_DNA"/>
</dbReference>
<reference evidence="5 7" key="2">
    <citation type="journal article" date="2013" name="Nature">
        <title>Insights into bilaterian evolution from three spiralian genomes.</title>
        <authorList>
            <person name="Simakov O."/>
            <person name="Marletaz F."/>
            <person name="Cho S.J."/>
            <person name="Edsinger-Gonzales E."/>
            <person name="Havlak P."/>
            <person name="Hellsten U."/>
            <person name="Kuo D.H."/>
            <person name="Larsson T."/>
            <person name="Lv J."/>
            <person name="Arendt D."/>
            <person name="Savage R."/>
            <person name="Osoegawa K."/>
            <person name="de Jong P."/>
            <person name="Grimwood J."/>
            <person name="Chapman J.A."/>
            <person name="Shapiro H."/>
            <person name="Aerts A."/>
            <person name="Otillar R.P."/>
            <person name="Terry A.Y."/>
            <person name="Boore J.L."/>
            <person name="Grigoriev I.V."/>
            <person name="Lindberg D.R."/>
            <person name="Seaver E.C."/>
            <person name="Weisblat D.A."/>
            <person name="Putnam N.H."/>
            <person name="Rokhsar D.S."/>
        </authorList>
    </citation>
    <scope>NUCLEOTIDE SEQUENCE</scope>
</reference>
<dbReference type="EMBL" id="AMQM01000214">
    <property type="status" value="NOT_ANNOTATED_CDS"/>
    <property type="molecule type" value="Genomic_DNA"/>
</dbReference>
<evidence type="ECO:0000313" key="5">
    <source>
        <dbReference type="EMBL" id="ESO12689.1"/>
    </source>
</evidence>
<dbReference type="Proteomes" id="UP000015101">
    <property type="component" value="Unassembled WGS sequence"/>
</dbReference>
<dbReference type="InParanoid" id="T1EHK1"/>
<dbReference type="PANTHER" id="PTHR14043:SF2">
    <property type="entry name" value="HOMEOBOX PROTEIN CUT"/>
    <property type="match status" value="1"/>
</dbReference>
<dbReference type="PANTHER" id="PTHR14043">
    <property type="entry name" value="CCAAT DISPLACEMENT PROTEIN-RELATED"/>
    <property type="match status" value="1"/>
</dbReference>
<evidence type="ECO:0000313" key="7">
    <source>
        <dbReference type="Proteomes" id="UP000015101"/>
    </source>
</evidence>
<reference evidence="6" key="3">
    <citation type="submission" date="2015-06" db="UniProtKB">
        <authorList>
            <consortium name="EnsemblMetazoa"/>
        </authorList>
    </citation>
    <scope>IDENTIFICATION</scope>
</reference>
<gene>
    <name evidence="6" type="primary">20196051</name>
    <name evidence="5" type="ORF">HELRODRAFT_127971</name>
</gene>
<reference evidence="7" key="1">
    <citation type="submission" date="2012-12" db="EMBL/GenBank/DDBJ databases">
        <authorList>
            <person name="Hellsten U."/>
            <person name="Grimwood J."/>
            <person name="Chapman J.A."/>
            <person name="Shapiro H."/>
            <person name="Aerts A."/>
            <person name="Otillar R.P."/>
            <person name="Terry A.Y."/>
            <person name="Boore J.L."/>
            <person name="Simakov O."/>
            <person name="Marletaz F."/>
            <person name="Cho S.-J."/>
            <person name="Edsinger-Gonzales E."/>
            <person name="Havlak P."/>
            <person name="Kuo D.-H."/>
            <person name="Larsson T."/>
            <person name="Lv J."/>
            <person name="Arendt D."/>
            <person name="Savage R."/>
            <person name="Osoegawa K."/>
            <person name="de Jong P."/>
            <person name="Lindberg D.R."/>
            <person name="Seaver E.C."/>
            <person name="Weisblat D.A."/>
            <person name="Putnam N.H."/>
            <person name="Grigoriev I.V."/>
            <person name="Rokhsar D.S."/>
        </authorList>
    </citation>
    <scope>NUCLEOTIDE SEQUENCE</scope>
</reference>
<keyword evidence="7" id="KW-1185">Reference proteome</keyword>
<proteinExistence type="predicted"/>
<protein>
    <recommendedName>
        <fullName evidence="4">Homeobox domain-containing protein</fullName>
    </recommendedName>
</protein>
<dbReference type="AlphaFoldDB" id="T1EHK1"/>
<dbReference type="InterPro" id="IPR001356">
    <property type="entry name" value="HD"/>
</dbReference>
<accession>T1EHK1</accession>
<dbReference type="GO" id="GO:0003677">
    <property type="term" value="F:DNA binding"/>
    <property type="evidence" value="ECO:0007669"/>
    <property type="project" value="UniProtKB-UniRule"/>
</dbReference>
<dbReference type="KEGG" id="hro:HELRODRAFT_127971"/>
<dbReference type="GeneID" id="20196051"/>
<evidence type="ECO:0000256" key="2">
    <source>
        <dbReference type="PROSITE-ProRule" id="PRU00108"/>
    </source>
</evidence>
<dbReference type="Pfam" id="PF00046">
    <property type="entry name" value="Homeodomain"/>
    <property type="match status" value="1"/>
</dbReference>
<dbReference type="PROSITE" id="PS50071">
    <property type="entry name" value="HOMEOBOX_2"/>
    <property type="match status" value="1"/>
</dbReference>
<comment type="subcellular location">
    <subcellularLocation>
        <location evidence="2 3">Nucleus</location>
    </subcellularLocation>
</comment>
<name>T1EHK1_HELRO</name>
<dbReference type="EnsemblMetazoa" id="HelroT127971">
    <property type="protein sequence ID" value="HelroP127971"/>
    <property type="gene ID" value="HelroG127971"/>
</dbReference>
<dbReference type="SUPFAM" id="SSF46689">
    <property type="entry name" value="Homeodomain-like"/>
    <property type="match status" value="1"/>
</dbReference>
<dbReference type="InterPro" id="IPR009057">
    <property type="entry name" value="Homeodomain-like_sf"/>
</dbReference>
<dbReference type="eggNOG" id="KOG2252">
    <property type="taxonomic scope" value="Eukaryota"/>
</dbReference>
<keyword evidence="2 3" id="KW-0539">Nucleus</keyword>
<dbReference type="SMART" id="SM00389">
    <property type="entry name" value="HOX"/>
    <property type="match status" value="1"/>
</dbReference>
<evidence type="ECO:0000256" key="1">
    <source>
        <dbReference type="ARBA" id="ARBA00023054"/>
    </source>
</evidence>
<dbReference type="HOGENOM" id="CLU_2518972_0_0_1"/>
<feature type="DNA-binding region" description="Homeobox" evidence="2">
    <location>
        <begin position="5"/>
        <end position="64"/>
    </location>
</feature>
<dbReference type="CDD" id="cd00086">
    <property type="entry name" value="homeodomain"/>
    <property type="match status" value="1"/>
</dbReference>